<protein>
    <submittedName>
        <fullName evidence="1">Uncharacterized protein</fullName>
    </submittedName>
</protein>
<reference evidence="1" key="1">
    <citation type="submission" date="2016-10" db="EMBL/GenBank/DDBJ databases">
        <authorList>
            <person name="Varghese N."/>
        </authorList>
    </citation>
    <scope>NUCLEOTIDE SEQUENCE</scope>
</reference>
<evidence type="ECO:0000313" key="1">
    <source>
        <dbReference type="EMBL" id="ASF00248.1"/>
    </source>
</evidence>
<dbReference type="EMBL" id="KY052823">
    <property type="protein sequence ID" value="ASF00248.1"/>
    <property type="molecule type" value="Genomic_DNA"/>
</dbReference>
<organism evidence="1">
    <name type="scientific">uncultured virus</name>
    <dbReference type="NCBI Taxonomy" id="340016"/>
    <lineage>
        <taxon>Viruses</taxon>
        <taxon>environmental samples</taxon>
    </lineage>
</organism>
<name>A0A218MLV7_9VIRU</name>
<reference evidence="1" key="2">
    <citation type="journal article" date="2017" name="Nat. Commun.">
        <title>Single-virus genomics reveals hidden cosmopolitan and abundant viruses.</title>
        <authorList>
            <person name="Martinez-Hernandez F."/>
            <person name="Fornas O."/>
            <person name="Lluesma Gomez M."/>
            <person name="Bolduc B."/>
            <person name="de la Cruz Pena M.J."/>
            <person name="Martinez J.M."/>
            <person name="Anton J."/>
            <person name="Gasol J.M."/>
            <person name="Rosselli R."/>
            <person name="Rodriguez-Valera F."/>
            <person name="Sullivan M.B."/>
            <person name="Acinas S.G."/>
            <person name="Martinez-Garcia M."/>
        </authorList>
    </citation>
    <scope>NUCLEOTIDE SEQUENCE</scope>
</reference>
<sequence length="340" mass="39189">MEQKEIRLNASKRKSLKDDFRKHCENQDSTVKEEFLEAREVAKDTIDSTFEVATNVVQRRFPLEDVATLQELQRKHNTINAVGNDSCFFFKVTDAPKVLDRYGDEVEKSKHFSFELDGSINGEHDSYRYSSGSSNNGKNFAYAYYREDMKAVGLNPDCNIEHELNNVEDVSSNYSRRRDNNPYLSQCRNDNAHWLEGKQGNTNLYQQWKDDYTLQIIGTGGCRSRAIPCSDLEFAKFEMMIQAKQDLVTKHHKWIETIVAKVKRFEQGIKQMTKFSQVEKFAKHPKVNWNISPDILADKMGMDIVVSIDDLADAIDNIAQPKQTREEKILAYKKAMGMVA</sequence>
<proteinExistence type="predicted"/>
<accession>A0A218MLV7</accession>